<gene>
    <name evidence="2" type="ORF">E1262_11130</name>
</gene>
<evidence type="ECO:0000313" key="2">
    <source>
        <dbReference type="EMBL" id="TDD69826.1"/>
    </source>
</evidence>
<dbReference type="RefSeq" id="WP_132103205.1">
    <property type="nucleotide sequence ID" value="NZ_SMLB01000012.1"/>
</dbReference>
<proteinExistence type="predicted"/>
<evidence type="ECO:0000259" key="1">
    <source>
        <dbReference type="SMART" id="SM00871"/>
    </source>
</evidence>
<accession>A0A4R5AET1</accession>
<protein>
    <submittedName>
        <fullName evidence="2">AraC family transcriptional regulator</fullName>
    </submittedName>
</protein>
<organism evidence="2 3">
    <name type="scientific">Jiangella aurantiaca</name>
    <dbReference type="NCBI Taxonomy" id="2530373"/>
    <lineage>
        <taxon>Bacteria</taxon>
        <taxon>Bacillati</taxon>
        <taxon>Actinomycetota</taxon>
        <taxon>Actinomycetes</taxon>
        <taxon>Jiangellales</taxon>
        <taxon>Jiangellaceae</taxon>
        <taxon>Jiangella</taxon>
    </lineage>
</organism>
<dbReference type="Proteomes" id="UP000295217">
    <property type="component" value="Unassembled WGS sequence"/>
</dbReference>
<dbReference type="InterPro" id="IPR011256">
    <property type="entry name" value="Reg_factor_effector_dom_sf"/>
</dbReference>
<comment type="caution">
    <text evidence="2">The sequence shown here is derived from an EMBL/GenBank/DDBJ whole genome shotgun (WGS) entry which is preliminary data.</text>
</comment>
<dbReference type="Pfam" id="PF06445">
    <property type="entry name" value="GyrI-like"/>
    <property type="match status" value="1"/>
</dbReference>
<dbReference type="Gene3D" id="3.20.80.10">
    <property type="entry name" value="Regulatory factor, effector binding domain"/>
    <property type="match status" value="1"/>
</dbReference>
<feature type="domain" description="AraC effector-binding" evidence="1">
    <location>
        <begin position="67"/>
        <end position="212"/>
    </location>
</feature>
<keyword evidence="3" id="KW-1185">Reference proteome</keyword>
<dbReference type="SUPFAM" id="SSF55136">
    <property type="entry name" value="Probable bacterial effector-binding domain"/>
    <property type="match status" value="1"/>
</dbReference>
<sequence>MRMGDGMASYCYTTDRRAMFRPDFRAVQVLRSACSIPSGKDSPHGRGQGLAHARLTMLPTQPTGGTAQMEIVQRPELTVVGIEVVARFEGLSTAVPDAWRRLFDRRDELPPPPGGTFTEVSNELGGGAYRETVGLVAVDADDVPAGMSAVVVPAGRFVHHRHEGPVEQIADSFGAIYDWAAQHGLRLGPLKVDQGYTPDAFDGAHDLYIDVNP</sequence>
<reference evidence="2 3" key="1">
    <citation type="submission" date="2019-02" db="EMBL/GenBank/DDBJ databases">
        <title>Draft genome sequences of novel Actinobacteria.</title>
        <authorList>
            <person name="Sahin N."/>
            <person name="Ay H."/>
            <person name="Saygin H."/>
        </authorList>
    </citation>
    <scope>NUCLEOTIDE SEQUENCE [LARGE SCALE GENOMIC DNA]</scope>
    <source>
        <strain evidence="2 3">8K307</strain>
    </source>
</reference>
<name>A0A4R5AET1_9ACTN</name>
<dbReference type="InterPro" id="IPR029442">
    <property type="entry name" value="GyrI-like"/>
</dbReference>
<evidence type="ECO:0000313" key="3">
    <source>
        <dbReference type="Proteomes" id="UP000295217"/>
    </source>
</evidence>
<dbReference type="AlphaFoldDB" id="A0A4R5AET1"/>
<dbReference type="InterPro" id="IPR010499">
    <property type="entry name" value="AraC_E-bd"/>
</dbReference>
<dbReference type="SMART" id="SM00871">
    <property type="entry name" value="AraC_E_bind"/>
    <property type="match status" value="1"/>
</dbReference>
<dbReference type="EMBL" id="SMLB01000012">
    <property type="protein sequence ID" value="TDD69826.1"/>
    <property type="molecule type" value="Genomic_DNA"/>
</dbReference>
<dbReference type="OrthoDB" id="8560232at2"/>